<proteinExistence type="predicted"/>
<reference evidence="1 2" key="1">
    <citation type="submission" date="2013-01" db="EMBL/GenBank/DDBJ databases">
        <authorList>
            <person name="Bench S."/>
        </authorList>
    </citation>
    <scope>NUCLEOTIDE SEQUENCE [LARGE SCALE GENOMIC DNA]</scope>
    <source>
        <strain evidence="1 2">WH 8502</strain>
    </source>
</reference>
<comment type="caution">
    <text evidence="1">The sequence shown here is derived from an EMBL/GenBank/DDBJ whole genome shotgun (WGS) entry which is preliminary data.</text>
</comment>
<dbReference type="AlphaFoldDB" id="T2IEJ1"/>
<organism evidence="1 2">
    <name type="scientific">Crocosphaera watsonii WH 8502</name>
    <dbReference type="NCBI Taxonomy" id="423474"/>
    <lineage>
        <taxon>Bacteria</taxon>
        <taxon>Bacillati</taxon>
        <taxon>Cyanobacteriota</taxon>
        <taxon>Cyanophyceae</taxon>
        <taxon>Oscillatoriophycideae</taxon>
        <taxon>Chroococcales</taxon>
        <taxon>Aphanothecaceae</taxon>
        <taxon>Crocosphaera</taxon>
    </lineage>
</organism>
<evidence type="ECO:0000313" key="1">
    <source>
        <dbReference type="EMBL" id="CCQ51951.1"/>
    </source>
</evidence>
<accession>T2IEJ1</accession>
<protein>
    <submittedName>
        <fullName evidence="1">Uncharacterized protein</fullName>
    </submittedName>
</protein>
<evidence type="ECO:0000313" key="2">
    <source>
        <dbReference type="Proteomes" id="UP000018348"/>
    </source>
</evidence>
<dbReference type="Proteomes" id="UP000018348">
    <property type="component" value="Unassembled WGS sequence"/>
</dbReference>
<gene>
    <name evidence="1" type="ORF">CWATWH8502_4113</name>
</gene>
<dbReference type="EMBL" id="CAQK01000560">
    <property type="protein sequence ID" value="CCQ51951.1"/>
    <property type="molecule type" value="Genomic_DNA"/>
</dbReference>
<sequence length="38" mass="4204">MANDFDSLQMLSNTAKIRIYPPPGTGTPMDVMVEDSFL</sequence>
<name>T2IEJ1_CROWT</name>
<reference evidence="1 2" key="2">
    <citation type="submission" date="2013-09" db="EMBL/GenBank/DDBJ databases">
        <title>Whole genome comparison of six Crocosphaera watsonii strains with differing phenotypes.</title>
        <authorList>
            <person name="Bench S.R."/>
            <person name="Heller P."/>
            <person name="Frank I."/>
            <person name="Arciniega M."/>
            <person name="Shilova I.N."/>
            <person name="Zehr J.P."/>
        </authorList>
    </citation>
    <scope>NUCLEOTIDE SEQUENCE [LARGE SCALE GENOMIC DNA]</scope>
    <source>
        <strain evidence="1 2">WH 8502</strain>
    </source>
</reference>